<dbReference type="Pfam" id="PF00607">
    <property type="entry name" value="Gag_p24"/>
    <property type="match status" value="1"/>
</dbReference>
<dbReference type="Proteomes" id="UP000001075">
    <property type="component" value="Unassembled WGS sequence"/>
</dbReference>
<accession>G3HQF8</accession>
<organism evidence="1 2">
    <name type="scientific">Cricetulus griseus</name>
    <name type="common">Chinese hamster</name>
    <name type="synonym">Cricetulus barabensis griseus</name>
    <dbReference type="NCBI Taxonomy" id="10029"/>
    <lineage>
        <taxon>Eukaryota</taxon>
        <taxon>Metazoa</taxon>
        <taxon>Chordata</taxon>
        <taxon>Craniata</taxon>
        <taxon>Vertebrata</taxon>
        <taxon>Euteleostomi</taxon>
        <taxon>Mammalia</taxon>
        <taxon>Eutheria</taxon>
        <taxon>Euarchontoglires</taxon>
        <taxon>Glires</taxon>
        <taxon>Rodentia</taxon>
        <taxon>Myomorpha</taxon>
        <taxon>Muroidea</taxon>
        <taxon>Cricetidae</taxon>
        <taxon>Cricetinae</taxon>
        <taxon>Cricetulus</taxon>
    </lineage>
</organism>
<dbReference type="PANTHER" id="PTHR40389">
    <property type="entry name" value="ENDOGENOUS RETROVIRUS GROUP K MEMBER 24 GAG POLYPROTEIN-RELATED"/>
    <property type="match status" value="1"/>
</dbReference>
<name>G3HQF8_CRIGR</name>
<evidence type="ECO:0000313" key="2">
    <source>
        <dbReference type="Proteomes" id="UP000001075"/>
    </source>
</evidence>
<sequence>MGQYMEWKALWHEAAQEQARANATALTPEQQLWTFDLLTGQGRFAADQTNYHWGAYPQIDNAAIRA</sequence>
<dbReference type="GO" id="GO:0016032">
    <property type="term" value="P:viral process"/>
    <property type="evidence" value="ECO:0007669"/>
    <property type="project" value="InterPro"/>
</dbReference>
<dbReference type="AlphaFoldDB" id="G3HQF8"/>
<dbReference type="Gene3D" id="1.10.375.10">
    <property type="entry name" value="Human Immunodeficiency Virus Type 1 Capsid Protein"/>
    <property type="match status" value="1"/>
</dbReference>
<gene>
    <name evidence="1" type="ORF">I79_013058</name>
</gene>
<dbReference type="InParanoid" id="G3HQF8"/>
<dbReference type="InterPro" id="IPR008919">
    <property type="entry name" value="Retrov_capsid_N"/>
</dbReference>
<dbReference type="EMBL" id="JH000611">
    <property type="protein sequence ID" value="EGV96950.1"/>
    <property type="molecule type" value="Genomic_DNA"/>
</dbReference>
<proteinExistence type="predicted"/>
<protein>
    <submittedName>
        <fullName evidence="1">Retrovirus-related Gag polyprotein</fullName>
    </submittedName>
</protein>
<dbReference type="SUPFAM" id="SSF47943">
    <property type="entry name" value="Retrovirus capsid protein, N-terminal core domain"/>
    <property type="match status" value="1"/>
</dbReference>
<dbReference type="InterPro" id="IPR050195">
    <property type="entry name" value="Primate_lentivir_Gag_pol-like"/>
</dbReference>
<reference evidence="2" key="1">
    <citation type="journal article" date="2011" name="Nat. Biotechnol.">
        <title>The genomic sequence of the Chinese hamster ovary (CHO)-K1 cell line.</title>
        <authorList>
            <person name="Xu X."/>
            <person name="Nagarajan H."/>
            <person name="Lewis N.E."/>
            <person name="Pan S."/>
            <person name="Cai Z."/>
            <person name="Liu X."/>
            <person name="Chen W."/>
            <person name="Xie M."/>
            <person name="Wang W."/>
            <person name="Hammond S."/>
            <person name="Andersen M.R."/>
            <person name="Neff N."/>
            <person name="Passarelli B."/>
            <person name="Koh W."/>
            <person name="Fan H.C."/>
            <person name="Wang J."/>
            <person name="Gui Y."/>
            <person name="Lee K.H."/>
            <person name="Betenbaugh M.J."/>
            <person name="Quake S.R."/>
            <person name="Famili I."/>
            <person name="Palsson B.O."/>
            <person name="Wang J."/>
        </authorList>
    </citation>
    <scope>NUCLEOTIDE SEQUENCE [LARGE SCALE GENOMIC DNA]</scope>
    <source>
        <strain evidence="2">CHO K1 cell line</strain>
    </source>
</reference>
<evidence type="ECO:0000313" key="1">
    <source>
        <dbReference type="EMBL" id="EGV96950.1"/>
    </source>
</evidence>
<dbReference type="PANTHER" id="PTHR40389:SF3">
    <property type="entry name" value="IGE-BINDING PROTEIN"/>
    <property type="match status" value="1"/>
</dbReference>